<proteinExistence type="predicted"/>
<dbReference type="Pfam" id="PF04350">
    <property type="entry name" value="PilO"/>
    <property type="match status" value="1"/>
</dbReference>
<organism evidence="2 3">
    <name type="scientific">Acinetobacter rudis</name>
    <dbReference type="NCBI Taxonomy" id="632955"/>
    <lineage>
        <taxon>Bacteria</taxon>
        <taxon>Pseudomonadati</taxon>
        <taxon>Pseudomonadota</taxon>
        <taxon>Gammaproteobacteria</taxon>
        <taxon>Moraxellales</taxon>
        <taxon>Moraxellaceae</taxon>
        <taxon>Acinetobacter</taxon>
    </lineage>
</organism>
<evidence type="ECO:0000313" key="3">
    <source>
        <dbReference type="Proteomes" id="UP001243844"/>
    </source>
</evidence>
<feature type="transmembrane region" description="Helical" evidence="1">
    <location>
        <begin position="32"/>
        <end position="52"/>
    </location>
</feature>
<dbReference type="InterPro" id="IPR007445">
    <property type="entry name" value="PilO"/>
</dbReference>
<dbReference type="GO" id="GO:0043683">
    <property type="term" value="P:type IV pilus assembly"/>
    <property type="evidence" value="ECO:0007669"/>
    <property type="project" value="InterPro"/>
</dbReference>
<keyword evidence="1" id="KW-0812">Transmembrane</keyword>
<dbReference type="InterPro" id="IPR014717">
    <property type="entry name" value="Transl_elong_EF1B/ribsomal_bS6"/>
</dbReference>
<reference evidence="2" key="1">
    <citation type="submission" date="2023-08" db="EMBL/GenBank/DDBJ databases">
        <title>Emergence of clinically-relevant ST2 carbapenem-resistant Acinetobacter baumannii strains in hospital sewages in Zhejiang, East of China.</title>
        <authorList>
            <person name="Kaichao C."/>
            <person name="Zhang R."/>
        </authorList>
    </citation>
    <scope>NUCLEOTIDE SEQUENCE</scope>
    <source>
        <strain evidence="2">M-RB-37</strain>
    </source>
</reference>
<dbReference type="PANTHER" id="PTHR39555:SF1">
    <property type="entry name" value="TYPE IV PILUS INNER MEMBRANE COMPONENT PILO"/>
    <property type="match status" value="1"/>
</dbReference>
<evidence type="ECO:0000313" key="2">
    <source>
        <dbReference type="EMBL" id="MDQ8935194.1"/>
    </source>
</evidence>
<dbReference type="GO" id="GO:0043107">
    <property type="term" value="P:type IV pilus-dependent motility"/>
    <property type="evidence" value="ECO:0007669"/>
    <property type="project" value="InterPro"/>
</dbReference>
<accession>A0AAW8J669</accession>
<dbReference type="Proteomes" id="UP001243844">
    <property type="component" value="Unassembled WGS sequence"/>
</dbReference>
<dbReference type="PANTHER" id="PTHR39555">
    <property type="entry name" value="FIMBRIAL ASSEMBLY PROTEIN PILO-LIKE PROTEIN-RELATED"/>
    <property type="match status" value="1"/>
</dbReference>
<keyword evidence="1" id="KW-0472">Membrane</keyword>
<dbReference type="RefSeq" id="WP_308980902.1">
    <property type="nucleotide sequence ID" value="NZ_JAVIDL010000007.1"/>
</dbReference>
<name>A0AAW8J669_9GAMM</name>
<sequence>MKSIKQKLIFYIHALQKIDLQDYAHWPRLLKFCYLIVLFTVVLALAYGLFVYPKVVEIEQARIHQQKLLNTYRSRYYRLMRARYEQQNMQQLKAYFSKQLQLLVRPEQLPELIATLHQSARVSGLKIKNIQLETTVQQDFLLIQPILIEAQGDYHALGHFVSEIAKLPQLISLHDFSIELESEANQHSAATLLKYQLQIKTYHQAHL</sequence>
<keyword evidence="1" id="KW-1133">Transmembrane helix</keyword>
<dbReference type="EMBL" id="JAVIDL010000007">
    <property type="protein sequence ID" value="MDQ8935194.1"/>
    <property type="molecule type" value="Genomic_DNA"/>
</dbReference>
<dbReference type="AlphaFoldDB" id="A0AAW8J669"/>
<gene>
    <name evidence="2" type="primary">pilO</name>
    <name evidence="2" type="ORF">RFH47_05580</name>
</gene>
<comment type="caution">
    <text evidence="2">The sequence shown here is derived from an EMBL/GenBank/DDBJ whole genome shotgun (WGS) entry which is preliminary data.</text>
</comment>
<evidence type="ECO:0000256" key="1">
    <source>
        <dbReference type="SAM" id="Phobius"/>
    </source>
</evidence>
<protein>
    <submittedName>
        <fullName evidence="2">Type 4a pilus biogenesis protein PilO</fullName>
    </submittedName>
</protein>
<dbReference type="Gene3D" id="3.30.70.60">
    <property type="match status" value="1"/>
</dbReference>